<dbReference type="RefSeq" id="WP_074959485.1">
    <property type="nucleotide sequence ID" value="NZ_FOKQ01000001.1"/>
</dbReference>
<name>A0A1I1D154_RUMAL</name>
<evidence type="ECO:0000259" key="1">
    <source>
        <dbReference type="Pfam" id="PF13304"/>
    </source>
</evidence>
<dbReference type="SUPFAM" id="SSF52540">
    <property type="entry name" value="P-loop containing nucleoside triphosphate hydrolases"/>
    <property type="match status" value="1"/>
</dbReference>
<dbReference type="OrthoDB" id="9809324at2"/>
<dbReference type="Gene3D" id="3.40.50.300">
    <property type="entry name" value="P-loop containing nucleotide triphosphate hydrolases"/>
    <property type="match status" value="1"/>
</dbReference>
<dbReference type="Proteomes" id="UP000182192">
    <property type="component" value="Unassembled WGS sequence"/>
</dbReference>
<organism evidence="2 3">
    <name type="scientific">Ruminococcus albus</name>
    <dbReference type="NCBI Taxonomy" id="1264"/>
    <lineage>
        <taxon>Bacteria</taxon>
        <taxon>Bacillati</taxon>
        <taxon>Bacillota</taxon>
        <taxon>Clostridia</taxon>
        <taxon>Eubacteriales</taxon>
        <taxon>Oscillospiraceae</taxon>
        <taxon>Ruminococcus</taxon>
    </lineage>
</organism>
<protein>
    <recommendedName>
        <fullName evidence="1">ATPase AAA-type core domain-containing protein</fullName>
    </recommendedName>
</protein>
<dbReference type="EMBL" id="FOKQ01000001">
    <property type="protein sequence ID" value="SFB66343.1"/>
    <property type="molecule type" value="Genomic_DNA"/>
</dbReference>
<evidence type="ECO:0000313" key="3">
    <source>
        <dbReference type="Proteomes" id="UP000182192"/>
    </source>
</evidence>
<feature type="domain" description="ATPase AAA-type core" evidence="1">
    <location>
        <begin position="44"/>
        <end position="326"/>
    </location>
</feature>
<dbReference type="AlphaFoldDB" id="A0A1I1D154"/>
<sequence>MLKYYEVENFKSFKERTRISLEKTNYKVLSETNIRGSILKGVLFVGANASGKSNSVLPVKLLLDILFKDNYISIGEFKCLFSANPKVSLNYCFEIDDSEIRYEIEIQSNQKTIVERLYLDSELILDRNSNYAKVTFTEKKEYSDIPDNAFFLRELYFNTKFRGMPVLQKWFVFLSNSVYFDLYEKKGFLYKDQDLSLLSYLEKHGTDEINEFFRMYSFDQQIEYDSEAHGKLLQIQTDNKEKKAVFFKRKNIDEPIPFDLESLGNRNLLLLLPVFFNCIKNSGMLILDEFSSGFHNELEELLVKYFIKNSDRSQLLFVSHSTNLLSNRILRPDQLYSVDFDNNGSHINRFSNEQPREAQNLEKMYLSGVFKGVPVYDED</sequence>
<gene>
    <name evidence="2" type="ORF">SAMN02910406_00046</name>
</gene>
<dbReference type="PANTHER" id="PTHR40396">
    <property type="entry name" value="ATPASE-LIKE PROTEIN"/>
    <property type="match status" value="1"/>
</dbReference>
<dbReference type="GO" id="GO:0016887">
    <property type="term" value="F:ATP hydrolysis activity"/>
    <property type="evidence" value="ECO:0007669"/>
    <property type="project" value="InterPro"/>
</dbReference>
<accession>A0A1I1D154</accession>
<dbReference type="InterPro" id="IPR003959">
    <property type="entry name" value="ATPase_AAA_core"/>
</dbReference>
<dbReference type="GO" id="GO:0005524">
    <property type="term" value="F:ATP binding"/>
    <property type="evidence" value="ECO:0007669"/>
    <property type="project" value="InterPro"/>
</dbReference>
<evidence type="ECO:0000313" key="2">
    <source>
        <dbReference type="EMBL" id="SFB66343.1"/>
    </source>
</evidence>
<dbReference type="Pfam" id="PF13304">
    <property type="entry name" value="AAA_21"/>
    <property type="match status" value="1"/>
</dbReference>
<reference evidence="2 3" key="1">
    <citation type="submission" date="2016-10" db="EMBL/GenBank/DDBJ databases">
        <authorList>
            <person name="de Groot N.N."/>
        </authorList>
    </citation>
    <scope>NUCLEOTIDE SEQUENCE [LARGE SCALE GENOMIC DNA]</scope>
    <source>
        <strain evidence="2 3">AR67</strain>
    </source>
</reference>
<dbReference type="InterPro" id="IPR027417">
    <property type="entry name" value="P-loop_NTPase"/>
</dbReference>
<proteinExistence type="predicted"/>
<dbReference type="PANTHER" id="PTHR40396:SF1">
    <property type="entry name" value="ATPASE AAA-TYPE CORE DOMAIN-CONTAINING PROTEIN"/>
    <property type="match status" value="1"/>
</dbReference>